<name>A0A329E8W6_VIBDI</name>
<gene>
    <name evidence="1" type="ORF">DET48_11888</name>
</gene>
<accession>A0A329E8W6</accession>
<dbReference type="AlphaFoldDB" id="A0A329E8W6"/>
<evidence type="ECO:0000313" key="2">
    <source>
        <dbReference type="Proteomes" id="UP000248729"/>
    </source>
</evidence>
<proteinExistence type="predicted"/>
<sequence>MNTLNIENQASNRLATKFANLPEIGLSHRHQS</sequence>
<protein>
    <submittedName>
        <fullName evidence="1">Uncharacterized protein</fullName>
    </submittedName>
</protein>
<organism evidence="1 2">
    <name type="scientific">Vibrio diazotrophicus</name>
    <dbReference type="NCBI Taxonomy" id="685"/>
    <lineage>
        <taxon>Bacteria</taxon>
        <taxon>Pseudomonadati</taxon>
        <taxon>Pseudomonadota</taxon>
        <taxon>Gammaproteobacteria</taxon>
        <taxon>Vibrionales</taxon>
        <taxon>Vibrionaceae</taxon>
        <taxon>Vibrio</taxon>
    </lineage>
</organism>
<comment type="caution">
    <text evidence="1">The sequence shown here is derived from an EMBL/GenBank/DDBJ whole genome shotgun (WGS) entry which is preliminary data.</text>
</comment>
<dbReference type="EMBL" id="QLTR01000018">
    <property type="protein sequence ID" value="RAS61468.1"/>
    <property type="molecule type" value="Genomic_DNA"/>
</dbReference>
<evidence type="ECO:0000313" key="1">
    <source>
        <dbReference type="EMBL" id="RAS61468.1"/>
    </source>
</evidence>
<dbReference type="Proteomes" id="UP000248729">
    <property type="component" value="Unassembled WGS sequence"/>
</dbReference>
<reference evidence="1 2" key="1">
    <citation type="submission" date="2018-06" db="EMBL/GenBank/DDBJ databases">
        <title>Freshwater and sediment microbial communities from various areas in North America, analyzing microbe dynamics in response to fracking.</title>
        <authorList>
            <person name="Lamendella R."/>
        </authorList>
    </citation>
    <scope>NUCLEOTIDE SEQUENCE [LARGE SCALE GENOMIC DNA]</scope>
    <source>
        <strain evidence="1 2">99A</strain>
    </source>
</reference>